<keyword evidence="8" id="KW-0460">Magnesium</keyword>
<dbReference type="FunFam" id="3.40.50.1000:FF:000022">
    <property type="entry name" value="Phosphoglycolate phosphatase"/>
    <property type="match status" value="1"/>
</dbReference>
<evidence type="ECO:0000256" key="6">
    <source>
        <dbReference type="ARBA" id="ARBA00022723"/>
    </source>
</evidence>
<dbReference type="NCBIfam" id="TIGR01549">
    <property type="entry name" value="HAD-SF-IA-v1"/>
    <property type="match status" value="1"/>
</dbReference>
<dbReference type="GO" id="GO:0008967">
    <property type="term" value="F:phosphoglycolate phosphatase activity"/>
    <property type="evidence" value="ECO:0007669"/>
    <property type="project" value="UniProtKB-EC"/>
</dbReference>
<evidence type="ECO:0000313" key="10">
    <source>
        <dbReference type="EMBL" id="KAJ9614683.1"/>
    </source>
</evidence>
<dbReference type="NCBIfam" id="TIGR01449">
    <property type="entry name" value="PGP_bact"/>
    <property type="match status" value="1"/>
</dbReference>
<accession>A0AA38XJU5</accession>
<dbReference type="Pfam" id="PF00494">
    <property type="entry name" value="SQS_PSY"/>
    <property type="match status" value="1"/>
</dbReference>
<dbReference type="SUPFAM" id="SSF56784">
    <property type="entry name" value="HAD-like"/>
    <property type="match status" value="1"/>
</dbReference>
<dbReference type="Gene3D" id="1.10.150.240">
    <property type="entry name" value="Putative phosphatase, domain 2"/>
    <property type="match status" value="1"/>
</dbReference>
<protein>
    <recommendedName>
        <fullName evidence="5">phosphoglycolate phosphatase</fullName>
        <ecNumber evidence="5">3.1.3.18</ecNumber>
    </recommendedName>
</protein>
<proteinExistence type="inferred from homology"/>
<evidence type="ECO:0000256" key="5">
    <source>
        <dbReference type="ARBA" id="ARBA00013078"/>
    </source>
</evidence>
<dbReference type="EC" id="3.1.3.18" evidence="5"/>
<dbReference type="EMBL" id="JAPDRN010000189">
    <property type="protein sequence ID" value="KAJ9614683.1"/>
    <property type="molecule type" value="Genomic_DNA"/>
</dbReference>
<evidence type="ECO:0000256" key="7">
    <source>
        <dbReference type="ARBA" id="ARBA00022801"/>
    </source>
</evidence>
<dbReference type="Pfam" id="PF13419">
    <property type="entry name" value="HAD_2"/>
    <property type="match status" value="1"/>
</dbReference>
<dbReference type="PANTHER" id="PTHR43434">
    <property type="entry name" value="PHOSPHOGLYCOLATE PHOSPHATASE"/>
    <property type="match status" value="1"/>
</dbReference>
<keyword evidence="7" id="KW-0378">Hydrolase</keyword>
<dbReference type="InterPro" id="IPR023214">
    <property type="entry name" value="HAD_sf"/>
</dbReference>
<dbReference type="NCBIfam" id="NF009700">
    <property type="entry name" value="PRK13226.1"/>
    <property type="match status" value="1"/>
</dbReference>
<dbReference type="GO" id="GO:0006281">
    <property type="term" value="P:DNA repair"/>
    <property type="evidence" value="ECO:0007669"/>
    <property type="project" value="TreeGrafter"/>
</dbReference>
<dbReference type="AlphaFoldDB" id="A0AA38XJU5"/>
<dbReference type="GO" id="GO:0005975">
    <property type="term" value="P:carbohydrate metabolic process"/>
    <property type="evidence" value="ECO:0007669"/>
    <property type="project" value="InterPro"/>
</dbReference>
<dbReference type="GO" id="GO:0046872">
    <property type="term" value="F:metal ion binding"/>
    <property type="evidence" value="ECO:0007669"/>
    <property type="project" value="UniProtKB-KW"/>
</dbReference>
<organism evidence="10">
    <name type="scientific">Knufia peltigerae</name>
    <dbReference type="NCBI Taxonomy" id="1002370"/>
    <lineage>
        <taxon>Eukaryota</taxon>
        <taxon>Fungi</taxon>
        <taxon>Dikarya</taxon>
        <taxon>Ascomycota</taxon>
        <taxon>Pezizomycotina</taxon>
        <taxon>Eurotiomycetes</taxon>
        <taxon>Chaetothyriomycetidae</taxon>
        <taxon>Chaetothyriales</taxon>
        <taxon>Trichomeriaceae</taxon>
        <taxon>Knufia</taxon>
    </lineage>
</organism>
<dbReference type="InterPro" id="IPR041492">
    <property type="entry name" value="HAD_2"/>
</dbReference>
<dbReference type="InterPro" id="IPR037512">
    <property type="entry name" value="PGPase_prok"/>
</dbReference>
<dbReference type="NCBIfam" id="TIGR01509">
    <property type="entry name" value="HAD-SF-IA-v3"/>
    <property type="match status" value="1"/>
</dbReference>
<evidence type="ECO:0000256" key="8">
    <source>
        <dbReference type="ARBA" id="ARBA00022842"/>
    </source>
</evidence>
<dbReference type="GO" id="GO:0005829">
    <property type="term" value="C:cytosol"/>
    <property type="evidence" value="ECO:0007669"/>
    <property type="project" value="TreeGrafter"/>
</dbReference>
<evidence type="ECO:0000256" key="1">
    <source>
        <dbReference type="ARBA" id="ARBA00000830"/>
    </source>
</evidence>
<evidence type="ECO:0000256" key="4">
    <source>
        <dbReference type="ARBA" id="ARBA00006171"/>
    </source>
</evidence>
<dbReference type="InterPro" id="IPR036412">
    <property type="entry name" value="HAD-like_sf"/>
</dbReference>
<comment type="catalytic activity">
    <reaction evidence="1">
        <text>2-phosphoglycolate + H2O = glycolate + phosphate</text>
        <dbReference type="Rhea" id="RHEA:14369"/>
        <dbReference type="ChEBI" id="CHEBI:15377"/>
        <dbReference type="ChEBI" id="CHEBI:29805"/>
        <dbReference type="ChEBI" id="CHEBI:43474"/>
        <dbReference type="ChEBI" id="CHEBI:58033"/>
        <dbReference type="EC" id="3.1.3.18"/>
    </reaction>
</comment>
<evidence type="ECO:0000256" key="2">
    <source>
        <dbReference type="ARBA" id="ARBA00001946"/>
    </source>
</evidence>
<dbReference type="InterPro" id="IPR002060">
    <property type="entry name" value="Squ/phyt_synthse"/>
</dbReference>
<dbReference type="InterPro" id="IPR006439">
    <property type="entry name" value="HAD-SF_hydro_IA"/>
</dbReference>
<name>A0AA38XJU5_9EURO</name>
<dbReference type="Gene3D" id="3.40.50.1000">
    <property type="entry name" value="HAD superfamily/HAD-like"/>
    <property type="match status" value="1"/>
</dbReference>
<evidence type="ECO:0000256" key="9">
    <source>
        <dbReference type="ARBA" id="ARBA00023277"/>
    </source>
</evidence>
<dbReference type="InterPro" id="IPR023198">
    <property type="entry name" value="PGP-like_dom2"/>
</dbReference>
<dbReference type="PANTHER" id="PTHR43434:SF23">
    <property type="entry name" value="PHOSPHOGLYCOLATE PHOSPHATASE"/>
    <property type="match status" value="1"/>
</dbReference>
<comment type="pathway">
    <text evidence="3">Organic acid metabolism; glycolate biosynthesis; glycolate from 2-phosphoglycolate: step 1/1.</text>
</comment>
<comment type="caution">
    <text evidence="10">The sequence shown here is derived from an EMBL/GenBank/DDBJ whole genome shotgun (WGS) entry which is preliminary data.</text>
</comment>
<keyword evidence="9" id="KW-0119">Carbohydrate metabolism</keyword>
<comment type="cofactor">
    <cofactor evidence="2">
        <name>Mg(2+)</name>
        <dbReference type="ChEBI" id="CHEBI:18420"/>
    </cofactor>
</comment>
<comment type="similarity">
    <text evidence="4">Belongs to the HAD-like hydrolase superfamily. CbbY/CbbZ/Gph/YieH family.</text>
</comment>
<dbReference type="InterPro" id="IPR050155">
    <property type="entry name" value="HAD-like_hydrolase_sf"/>
</dbReference>
<sequence length="431" mass="46900">MLAERGRAPIDPARLRPVVSKGSRAMVSAAFPELDAAERDALIPEFLQRYEALIGQHAVLFDGVVGMLEALDAAGTVWGIVTNKPEYLARLILPQQQWQQRCAVLVGGDTLAERKPHPLPLLHAAQAIGIAAEDCVYVGDDERDIIAARAAGMPSVAALWGYRLHSDDPLAWQADVLVENAELLQLASLWPTRPATPAQPTALDSVLDKWRSRWPEWSVAEPFVAEPQRNVALAWFALLQEFDDMLNTAGDPLPADAKLAWWGEELRSWAAQRSRHPLGRVLEPVRAPWVQLAEALPDLVEARTVALDAAGAERALDNYAEAVAAVEAVVFADTPRKGAGHAVLLQTLAQRLQDAGVAGVPRSLLDEDAGNAAQRWAQQLLKGWGSRVPGPRARRVWSSLARARLAAQAAGKPVEATPVRTLLRVWWAARG</sequence>
<gene>
    <name evidence="10" type="ORF">H2204_014539</name>
</gene>
<reference evidence="10" key="1">
    <citation type="submission" date="2022-10" db="EMBL/GenBank/DDBJ databases">
        <title>Culturing micro-colonial fungi from biological soil crusts in the Mojave desert and describing Neophaeococcomyces mojavensis, and introducing the new genera and species Taxawa tesnikishii.</title>
        <authorList>
            <person name="Kurbessoian T."/>
            <person name="Stajich J.E."/>
        </authorList>
    </citation>
    <scope>NUCLEOTIDE SEQUENCE</scope>
    <source>
        <strain evidence="10">TK_35</strain>
    </source>
</reference>
<evidence type="ECO:0000256" key="3">
    <source>
        <dbReference type="ARBA" id="ARBA00004818"/>
    </source>
</evidence>
<keyword evidence="6" id="KW-0479">Metal-binding</keyword>